<organism evidence="17 18">
    <name type="scientific">Hypnocyclicus thermotrophus</name>
    <dbReference type="NCBI Taxonomy" id="1627895"/>
    <lineage>
        <taxon>Bacteria</taxon>
        <taxon>Fusobacteriati</taxon>
        <taxon>Fusobacteriota</taxon>
        <taxon>Fusobacteriia</taxon>
        <taxon>Fusobacteriales</taxon>
        <taxon>Fusobacteriaceae</taxon>
        <taxon>Hypnocyclicus</taxon>
    </lineage>
</organism>
<feature type="region of interest" description="Phosphoribosyl-AMP cyclohydrolase" evidence="15">
    <location>
        <begin position="1"/>
        <end position="114"/>
    </location>
</feature>
<comment type="pathway">
    <text evidence="5 15">Amino-acid biosynthesis; L-histidine biosynthesis; L-histidine from 5-phospho-alpha-D-ribose 1-diphosphate: step 2/9.</text>
</comment>
<feature type="domain" description="Phosphoribosyl-AMP cyclohydrolase" evidence="16">
    <location>
        <begin position="27"/>
        <end position="100"/>
    </location>
</feature>
<dbReference type="CDD" id="cd11534">
    <property type="entry name" value="NTP-PPase_HisIE_like"/>
    <property type="match status" value="1"/>
</dbReference>
<dbReference type="GO" id="GO:0000105">
    <property type="term" value="P:L-histidine biosynthetic process"/>
    <property type="evidence" value="ECO:0007669"/>
    <property type="project" value="UniProtKB-UniRule"/>
</dbReference>
<evidence type="ECO:0000256" key="14">
    <source>
        <dbReference type="ARBA" id="ARBA00023268"/>
    </source>
</evidence>
<dbReference type="GO" id="GO:0004635">
    <property type="term" value="F:phosphoribosyl-AMP cyclohydrolase activity"/>
    <property type="evidence" value="ECO:0007669"/>
    <property type="project" value="UniProtKB-UniRule"/>
</dbReference>
<keyword evidence="12 15" id="KW-0067">ATP-binding</keyword>
<dbReference type="InterPro" id="IPR021130">
    <property type="entry name" value="PRib-ATP_PPHydrolase-like"/>
</dbReference>
<keyword evidence="14 15" id="KW-0511">Multifunctional enzyme</keyword>
<dbReference type="HAMAP" id="MF_01020">
    <property type="entry name" value="HisE"/>
    <property type="match status" value="1"/>
</dbReference>
<evidence type="ECO:0000256" key="12">
    <source>
        <dbReference type="ARBA" id="ARBA00022840"/>
    </source>
</evidence>
<keyword evidence="9 15" id="KW-0028">Amino-acid biosynthesis</keyword>
<dbReference type="HAMAP" id="MF_01019">
    <property type="entry name" value="HisIE"/>
    <property type="match status" value="1"/>
</dbReference>
<dbReference type="InterPro" id="IPR023019">
    <property type="entry name" value="His_synth_HisIE"/>
</dbReference>
<accession>A0AA46DZ42</accession>
<comment type="catalytic activity">
    <reaction evidence="2 15">
        <text>1-(5-phospho-beta-D-ribosyl)-ATP + H2O = 1-(5-phospho-beta-D-ribosyl)-5'-AMP + diphosphate + H(+)</text>
        <dbReference type="Rhea" id="RHEA:22828"/>
        <dbReference type="ChEBI" id="CHEBI:15377"/>
        <dbReference type="ChEBI" id="CHEBI:15378"/>
        <dbReference type="ChEBI" id="CHEBI:33019"/>
        <dbReference type="ChEBI" id="CHEBI:59457"/>
        <dbReference type="ChEBI" id="CHEBI:73183"/>
        <dbReference type="EC" id="3.6.1.31"/>
    </reaction>
</comment>
<keyword evidence="18" id="KW-1185">Reference proteome</keyword>
<dbReference type="NCBIfam" id="NF002747">
    <property type="entry name" value="PRK02759.1"/>
    <property type="match status" value="1"/>
</dbReference>
<dbReference type="Gene3D" id="3.10.20.810">
    <property type="entry name" value="Phosphoribosyl-AMP cyclohydrolase"/>
    <property type="match status" value="1"/>
</dbReference>
<gene>
    <name evidence="15" type="primary">hisI</name>
    <name evidence="15" type="synonym">hisIE</name>
    <name evidence="17" type="ORF">EV215_0840</name>
</gene>
<dbReference type="Pfam" id="PF01502">
    <property type="entry name" value="PRA-CH"/>
    <property type="match status" value="1"/>
</dbReference>
<evidence type="ECO:0000256" key="5">
    <source>
        <dbReference type="ARBA" id="ARBA00005204"/>
    </source>
</evidence>
<evidence type="ECO:0000256" key="10">
    <source>
        <dbReference type="ARBA" id="ARBA00022741"/>
    </source>
</evidence>
<protein>
    <recommendedName>
        <fullName evidence="15">Histidine biosynthesis bifunctional protein HisIE</fullName>
    </recommendedName>
    <domain>
        <recommendedName>
            <fullName evidence="15">Phosphoribosyl-AMP cyclohydrolase</fullName>
            <shortName evidence="15">PRA-CH</shortName>
            <ecNumber evidence="15">3.5.4.19</ecNumber>
        </recommendedName>
    </domain>
    <domain>
        <recommendedName>
            <fullName evidence="15">Phosphoribosyl-ATP pyrophosphatase</fullName>
            <shortName evidence="15">PRA-PH</shortName>
            <ecNumber evidence="15">3.6.1.31</ecNumber>
        </recommendedName>
    </domain>
</protein>
<evidence type="ECO:0000256" key="1">
    <source>
        <dbReference type="ARBA" id="ARBA00000024"/>
    </source>
</evidence>
<comment type="pathway">
    <text evidence="4 15">Amino-acid biosynthesis; L-histidine biosynthesis; L-histidine from 5-phospho-alpha-D-ribose 1-diphosphate: step 3/9.</text>
</comment>
<dbReference type="InterPro" id="IPR002496">
    <property type="entry name" value="PRib_AMP_CycHydrolase_dom"/>
</dbReference>
<reference evidence="17 18" key="1">
    <citation type="submission" date="2019-03" db="EMBL/GenBank/DDBJ databases">
        <title>Genomic Encyclopedia of Type Strains, Phase IV (KMG-IV): sequencing the most valuable type-strain genomes for metagenomic binning, comparative biology and taxonomic classification.</title>
        <authorList>
            <person name="Goeker M."/>
        </authorList>
    </citation>
    <scope>NUCLEOTIDE SEQUENCE [LARGE SCALE GENOMIC DNA]</scope>
    <source>
        <strain evidence="17 18">DSM 100055</strain>
    </source>
</reference>
<evidence type="ECO:0000256" key="2">
    <source>
        <dbReference type="ARBA" id="ARBA00001460"/>
    </source>
</evidence>
<name>A0AA46DZ42_9FUSO</name>
<dbReference type="Gene3D" id="1.10.287.1080">
    <property type="entry name" value="MazG-like"/>
    <property type="match status" value="1"/>
</dbReference>
<evidence type="ECO:0000256" key="15">
    <source>
        <dbReference type="HAMAP-Rule" id="MF_01019"/>
    </source>
</evidence>
<evidence type="ECO:0000256" key="4">
    <source>
        <dbReference type="ARBA" id="ARBA00005169"/>
    </source>
</evidence>
<dbReference type="RefSeq" id="WP_306767442.1">
    <property type="nucleotide sequence ID" value="NZ_SOBG01000003.1"/>
</dbReference>
<dbReference type="InterPro" id="IPR008179">
    <property type="entry name" value="HisE"/>
</dbReference>
<dbReference type="PANTHER" id="PTHR42945:SF9">
    <property type="entry name" value="HISTIDINE BIOSYNTHESIS BIFUNCTIONAL PROTEIN HISIE"/>
    <property type="match status" value="1"/>
</dbReference>
<dbReference type="InterPro" id="IPR038019">
    <property type="entry name" value="PRib_AMP_CycHydrolase_sf"/>
</dbReference>
<dbReference type="AlphaFoldDB" id="A0AA46DZ42"/>
<evidence type="ECO:0000313" key="17">
    <source>
        <dbReference type="EMBL" id="TDT71465.1"/>
    </source>
</evidence>
<dbReference type="PANTHER" id="PTHR42945">
    <property type="entry name" value="HISTIDINE BIOSYNTHESIS BIFUNCTIONAL PROTEIN"/>
    <property type="match status" value="1"/>
</dbReference>
<evidence type="ECO:0000313" key="18">
    <source>
        <dbReference type="Proteomes" id="UP000294678"/>
    </source>
</evidence>
<dbReference type="Proteomes" id="UP000294678">
    <property type="component" value="Unassembled WGS sequence"/>
</dbReference>
<dbReference type="GO" id="GO:0005737">
    <property type="term" value="C:cytoplasm"/>
    <property type="evidence" value="ECO:0007669"/>
    <property type="project" value="UniProtKB-SubCell"/>
</dbReference>
<comment type="similarity">
    <text evidence="6 15">In the C-terminal section; belongs to the PRA-PH family.</text>
</comment>
<feature type="region of interest" description="Phosphoribosyl-ATP pyrophosphohydrolase" evidence="15">
    <location>
        <begin position="115"/>
        <end position="203"/>
    </location>
</feature>
<dbReference type="HAMAP" id="MF_01021">
    <property type="entry name" value="HisI"/>
    <property type="match status" value="1"/>
</dbReference>
<comment type="caution">
    <text evidence="17">The sequence shown here is derived from an EMBL/GenBank/DDBJ whole genome shotgun (WGS) entry which is preliminary data.</text>
</comment>
<dbReference type="NCBIfam" id="NF000768">
    <property type="entry name" value="PRK00051.1"/>
    <property type="match status" value="1"/>
</dbReference>
<evidence type="ECO:0000256" key="8">
    <source>
        <dbReference type="ARBA" id="ARBA00022490"/>
    </source>
</evidence>
<dbReference type="Pfam" id="PF01503">
    <property type="entry name" value="PRA-PH"/>
    <property type="match status" value="1"/>
</dbReference>
<dbReference type="GO" id="GO:0005524">
    <property type="term" value="F:ATP binding"/>
    <property type="evidence" value="ECO:0007669"/>
    <property type="project" value="UniProtKB-KW"/>
</dbReference>
<evidence type="ECO:0000256" key="6">
    <source>
        <dbReference type="ARBA" id="ARBA00007731"/>
    </source>
</evidence>
<evidence type="ECO:0000256" key="3">
    <source>
        <dbReference type="ARBA" id="ARBA00004496"/>
    </source>
</evidence>
<dbReference type="EMBL" id="SOBG01000003">
    <property type="protein sequence ID" value="TDT71465.1"/>
    <property type="molecule type" value="Genomic_DNA"/>
</dbReference>
<keyword evidence="8 15" id="KW-0963">Cytoplasm</keyword>
<comment type="similarity">
    <text evidence="7 15">In the N-terminal section; belongs to the PRA-CH family.</text>
</comment>
<evidence type="ECO:0000256" key="13">
    <source>
        <dbReference type="ARBA" id="ARBA00023102"/>
    </source>
</evidence>
<keyword evidence="10 15" id="KW-0547">Nucleotide-binding</keyword>
<evidence type="ECO:0000256" key="7">
    <source>
        <dbReference type="ARBA" id="ARBA00008299"/>
    </source>
</evidence>
<evidence type="ECO:0000256" key="11">
    <source>
        <dbReference type="ARBA" id="ARBA00022801"/>
    </source>
</evidence>
<dbReference type="EC" id="3.5.4.19" evidence="15"/>
<dbReference type="EC" id="3.6.1.31" evidence="15"/>
<evidence type="ECO:0000256" key="9">
    <source>
        <dbReference type="ARBA" id="ARBA00022605"/>
    </source>
</evidence>
<comment type="catalytic activity">
    <reaction evidence="1 15">
        <text>1-(5-phospho-beta-D-ribosyl)-5'-AMP + H2O = 1-(5-phospho-beta-D-ribosyl)-5-[(5-phospho-beta-D-ribosylamino)methylideneamino]imidazole-4-carboxamide</text>
        <dbReference type="Rhea" id="RHEA:20049"/>
        <dbReference type="ChEBI" id="CHEBI:15377"/>
        <dbReference type="ChEBI" id="CHEBI:58435"/>
        <dbReference type="ChEBI" id="CHEBI:59457"/>
        <dbReference type="EC" id="3.5.4.19"/>
    </reaction>
</comment>
<dbReference type="NCBIfam" id="TIGR03188">
    <property type="entry name" value="histidine_hisI"/>
    <property type="match status" value="1"/>
</dbReference>
<keyword evidence="13 15" id="KW-0368">Histidine biosynthesis</keyword>
<dbReference type="SUPFAM" id="SSF101386">
    <property type="entry name" value="all-alpha NTP pyrophosphatases"/>
    <property type="match status" value="1"/>
</dbReference>
<sequence length="203" mass="23536">MMNKIKFDEKGLIPAIIQDINTKDILMMAYMNKDSLLKTLETKQTWFYSRSRQELWNKGATSGNVQNVKKISYDCDGDTLLIEVEQTGVACHTGKYSCFFNELYKTDDYKINFSLDILYNVIEDRKNNPKEGSYTNYLFDKGLDKILKKVGEENAEVIIASKNEDISELKYEIADLVYHTLVLMIEKGIKIQDIKEELSKRVK</sequence>
<proteinExistence type="inferred from homology"/>
<dbReference type="FunFam" id="3.10.20.810:FF:000001">
    <property type="entry name" value="Histidine biosynthesis bifunctional protein HisIE"/>
    <property type="match status" value="1"/>
</dbReference>
<dbReference type="InterPro" id="IPR026660">
    <property type="entry name" value="PRA-CH"/>
</dbReference>
<comment type="subcellular location">
    <subcellularLocation>
        <location evidence="3 15">Cytoplasm</location>
    </subcellularLocation>
</comment>
<keyword evidence="11 15" id="KW-0378">Hydrolase</keyword>
<dbReference type="GO" id="GO:0004636">
    <property type="term" value="F:phosphoribosyl-ATP diphosphatase activity"/>
    <property type="evidence" value="ECO:0007669"/>
    <property type="project" value="UniProtKB-UniRule"/>
</dbReference>
<evidence type="ECO:0000259" key="16">
    <source>
        <dbReference type="Pfam" id="PF01502"/>
    </source>
</evidence>
<dbReference type="SUPFAM" id="SSF141734">
    <property type="entry name" value="HisI-like"/>
    <property type="match status" value="1"/>
</dbReference>